<dbReference type="Proteomes" id="UP000054498">
    <property type="component" value="Unassembled WGS sequence"/>
</dbReference>
<dbReference type="EMBL" id="KK102775">
    <property type="protein sequence ID" value="KIY96950.1"/>
    <property type="molecule type" value="Genomic_DNA"/>
</dbReference>
<evidence type="ECO:0000259" key="2">
    <source>
        <dbReference type="PROSITE" id="PS50097"/>
    </source>
</evidence>
<dbReference type="Pfam" id="PF00651">
    <property type="entry name" value="BTB"/>
    <property type="match status" value="1"/>
</dbReference>
<dbReference type="SMART" id="SM00225">
    <property type="entry name" value="BTB"/>
    <property type="match status" value="1"/>
</dbReference>
<comment type="pathway">
    <text evidence="1">Protein modification; protein ubiquitination.</text>
</comment>
<sequence length="374" mass="39954">MTHHFYFNCPVGPCYVEASKGGAAPDDDCYVSYFVFWGGEKESAPKDVRFSIVVEAVSGGCHEHLNALLGTCVPSGSFAEGWGEDKALKWRPLRNAVIGGARLQASIALTTASDPASTDTRLRIGPPPGATLLGDSLLGGPFCDVAVRAGGRQWRAHRVVLAAASPALLGMLGGEMLEAQAAAVEFKEADEQVVELLLRHIYGEAIEVPLELLPALYGLADQYQLRSSLCMEARLLLSTVSVQPAALARLLPAVHHLCCAAFDASWCDQAAEALPKLQPCEYSAWPLDVFADVSREARPLPDVLTAANAWVEGQDAPGAAAAEVWDRLLDAVDWAAATRDDLRAVQQRLGSSGIPGLHAKLYEALDALYIKMHG</sequence>
<dbReference type="STRING" id="145388.A0A0D2MQP2"/>
<gene>
    <name evidence="3" type="ORF">MNEG_11010</name>
</gene>
<feature type="domain" description="BTB" evidence="2">
    <location>
        <begin position="143"/>
        <end position="210"/>
    </location>
</feature>
<dbReference type="SUPFAM" id="SSF54695">
    <property type="entry name" value="POZ domain"/>
    <property type="match status" value="1"/>
</dbReference>
<dbReference type="GeneID" id="25728230"/>
<reference evidence="3 4" key="1">
    <citation type="journal article" date="2013" name="BMC Genomics">
        <title>Reconstruction of the lipid metabolism for the microalga Monoraphidium neglectum from its genome sequence reveals characteristics suitable for biofuel production.</title>
        <authorList>
            <person name="Bogen C."/>
            <person name="Al-Dilaimi A."/>
            <person name="Albersmeier A."/>
            <person name="Wichmann J."/>
            <person name="Grundmann M."/>
            <person name="Rupp O."/>
            <person name="Lauersen K.J."/>
            <person name="Blifernez-Klassen O."/>
            <person name="Kalinowski J."/>
            <person name="Goesmann A."/>
            <person name="Mussgnug J.H."/>
            <person name="Kruse O."/>
        </authorList>
    </citation>
    <scope>NUCLEOTIDE SEQUENCE [LARGE SCALE GENOMIC DNA]</scope>
    <source>
        <strain evidence="3 4">SAG 48.87</strain>
    </source>
</reference>
<dbReference type="KEGG" id="mng:MNEG_11010"/>
<name>A0A0D2MQP2_9CHLO</name>
<dbReference type="InterPro" id="IPR000210">
    <property type="entry name" value="BTB/POZ_dom"/>
</dbReference>
<dbReference type="InterPro" id="IPR011333">
    <property type="entry name" value="SKP1/BTB/POZ_sf"/>
</dbReference>
<dbReference type="AlphaFoldDB" id="A0A0D2MQP2"/>
<dbReference type="OrthoDB" id="546239at2759"/>
<organism evidence="3 4">
    <name type="scientific">Monoraphidium neglectum</name>
    <dbReference type="NCBI Taxonomy" id="145388"/>
    <lineage>
        <taxon>Eukaryota</taxon>
        <taxon>Viridiplantae</taxon>
        <taxon>Chlorophyta</taxon>
        <taxon>core chlorophytes</taxon>
        <taxon>Chlorophyceae</taxon>
        <taxon>CS clade</taxon>
        <taxon>Sphaeropleales</taxon>
        <taxon>Selenastraceae</taxon>
        <taxon>Monoraphidium</taxon>
    </lineage>
</organism>
<evidence type="ECO:0000313" key="3">
    <source>
        <dbReference type="EMBL" id="KIY96950.1"/>
    </source>
</evidence>
<accession>A0A0D2MQP2</accession>
<evidence type="ECO:0000313" key="4">
    <source>
        <dbReference type="Proteomes" id="UP000054498"/>
    </source>
</evidence>
<dbReference type="CDD" id="cd18186">
    <property type="entry name" value="BTB_POZ_ZBTB_KLHL-like"/>
    <property type="match status" value="1"/>
</dbReference>
<keyword evidence="4" id="KW-1185">Reference proteome</keyword>
<dbReference type="PROSITE" id="PS50097">
    <property type="entry name" value="BTB"/>
    <property type="match status" value="1"/>
</dbReference>
<dbReference type="Gene3D" id="3.30.710.10">
    <property type="entry name" value="Potassium Channel Kv1.1, Chain A"/>
    <property type="match status" value="1"/>
</dbReference>
<proteinExistence type="predicted"/>
<dbReference type="RefSeq" id="XP_013895970.1">
    <property type="nucleotide sequence ID" value="XM_014040516.1"/>
</dbReference>
<dbReference type="PANTHER" id="PTHR24413">
    <property type="entry name" value="SPECKLE-TYPE POZ PROTEIN"/>
    <property type="match status" value="1"/>
</dbReference>
<evidence type="ECO:0000256" key="1">
    <source>
        <dbReference type="ARBA" id="ARBA00004906"/>
    </source>
</evidence>
<protein>
    <recommendedName>
        <fullName evidence="2">BTB domain-containing protein</fullName>
    </recommendedName>
</protein>